<sequence>MSSDLMELSREELISRVLDLQSENSALSRQLRSMANRRGGASSPTQADPRSRTTSGGIGATHSDPSAFIAANPVSARCNGSLSTSSEVPMSAAADRLSGCASGPPSAPSFEISMSVIVIENGAALSVPLSSVLDKTYGRQDLRDADTPVVSSKYLRDTNSLRTQRFSIGSVSATGGAAADASPSMNLDEEFSDSLSPGRPSSALGRGSALVRGSVANAGGTTLRLFNQQFARGANMLSPMSSYGNAVYHYIVKTFAVRNGCEHSPDDVEGFGRTLMNLCEEVKHILLDEPRHGSVTSPCYVFGDLHGNFRDLFYFMDNLISFQDLRYTPHRFVFLGDYVDRGEFSVEVVAYLFSMKVLAPHKVLLLRGNHEDTLVSGDISGYGNTSFRAQCHSTFGAALGEELWHRASAVFAHLPLTANIDSKIYCTHGGIPRYSGGVDDRLGILNSVDFPVMESFFQVPENETPQHRMYRQIGMDTCWADPAENESELDRFGFGSNPRGTGVILFGSKAVDDFLDHFHFEYIFRAHQEKSDGLKLSKSARVFTIFSTSAYVGHQNGAGVVLVAEGKIRLIVKTADTYEEDDYVAEVENVHRR</sequence>
<reference evidence="5" key="1">
    <citation type="submission" date="2019-02" db="EMBL/GenBank/DDBJ databases">
        <title>FDA dAtabase for Regulatory Grade micrObial Sequences (FDA-ARGOS): Supporting development and validation of Infectious Disease Dx tests.</title>
        <authorList>
            <person name="Duncan R."/>
            <person name="Fisher C."/>
            <person name="Tallon L."/>
            <person name="Sadzewicz L."/>
            <person name="Sengamalay N."/>
            <person name="Ott S."/>
            <person name="Godinez A."/>
            <person name="Nagaraj S."/>
            <person name="Vavikolanu K."/>
            <person name="Vyas G."/>
            <person name="Nadendla S."/>
            <person name="Aluvathingal J."/>
            <person name="Sichtig H."/>
        </authorList>
    </citation>
    <scope>NUCLEOTIDE SEQUENCE [LARGE SCALE GENOMIC DNA]</scope>
    <source>
        <strain evidence="5">FDAARGOS_360</strain>
    </source>
</reference>
<dbReference type="Pfam" id="PF00149">
    <property type="entry name" value="Metallophos"/>
    <property type="match status" value="1"/>
</dbReference>
<name>A0A504X1J9_LEIDO</name>
<dbReference type="Proteomes" id="UP000318821">
    <property type="component" value="Unassembled WGS sequence"/>
</dbReference>
<dbReference type="PROSITE" id="PS00125">
    <property type="entry name" value="SER_THR_PHOSPHATASE"/>
    <property type="match status" value="1"/>
</dbReference>
<dbReference type="AlphaFoldDB" id="A0A504X1J9"/>
<comment type="similarity">
    <text evidence="1">Belongs to the PPP phosphatase family.</text>
</comment>
<dbReference type="InterPro" id="IPR006186">
    <property type="entry name" value="Ser/Thr-sp_prot-phosphatase"/>
</dbReference>
<gene>
    <name evidence="4" type="ORF">CGC20_8255</name>
</gene>
<evidence type="ECO:0000313" key="4">
    <source>
        <dbReference type="EMBL" id="TPP42886.1"/>
    </source>
</evidence>
<dbReference type="InterPro" id="IPR004843">
    <property type="entry name" value="Calcineurin-like_PHP"/>
</dbReference>
<evidence type="ECO:0000256" key="2">
    <source>
        <dbReference type="SAM" id="MobiDB-lite"/>
    </source>
</evidence>
<organism evidence="4 5">
    <name type="scientific">Leishmania donovani</name>
    <dbReference type="NCBI Taxonomy" id="5661"/>
    <lineage>
        <taxon>Eukaryota</taxon>
        <taxon>Discoba</taxon>
        <taxon>Euglenozoa</taxon>
        <taxon>Kinetoplastea</taxon>
        <taxon>Metakinetoplastina</taxon>
        <taxon>Trypanosomatida</taxon>
        <taxon>Trypanosomatidae</taxon>
        <taxon>Leishmaniinae</taxon>
        <taxon>Leishmania</taxon>
    </lineage>
</organism>
<feature type="domain" description="Serine/threonine specific protein phosphatases" evidence="3">
    <location>
        <begin position="366"/>
        <end position="371"/>
    </location>
</feature>
<dbReference type="CDD" id="cd00144">
    <property type="entry name" value="MPP_PPP_family"/>
    <property type="match status" value="1"/>
</dbReference>
<dbReference type="Gene3D" id="3.60.21.10">
    <property type="match status" value="1"/>
</dbReference>
<feature type="region of interest" description="Disordered" evidence="2">
    <location>
        <begin position="177"/>
        <end position="203"/>
    </location>
</feature>
<dbReference type="SMART" id="SM00156">
    <property type="entry name" value="PP2Ac"/>
    <property type="match status" value="1"/>
</dbReference>
<protein>
    <recommendedName>
        <fullName evidence="1">Serine/threonine-protein phosphatase</fullName>
        <ecNumber evidence="1">3.1.3.16</ecNumber>
    </recommendedName>
</protein>
<accession>A0A504X1J9</accession>
<evidence type="ECO:0000256" key="1">
    <source>
        <dbReference type="RuleBase" id="RU004273"/>
    </source>
</evidence>
<dbReference type="EMBL" id="RHLD01000053">
    <property type="protein sequence ID" value="TPP42886.1"/>
    <property type="molecule type" value="Genomic_DNA"/>
</dbReference>
<dbReference type="InterPro" id="IPR050341">
    <property type="entry name" value="PP1_catalytic_subunit"/>
</dbReference>
<dbReference type="FunFam" id="3.60.21.10:FF:000058">
    <property type="entry name" value="Serine/threonine-protein phosphatase"/>
    <property type="match status" value="1"/>
</dbReference>
<dbReference type="VEuPathDB" id="TriTrypDB:LdBPK_090520.1"/>
<evidence type="ECO:0000313" key="5">
    <source>
        <dbReference type="Proteomes" id="UP000318821"/>
    </source>
</evidence>
<dbReference type="GO" id="GO:0004722">
    <property type="term" value="F:protein serine/threonine phosphatase activity"/>
    <property type="evidence" value="ECO:0007669"/>
    <property type="project" value="UniProtKB-EC"/>
</dbReference>
<dbReference type="PANTHER" id="PTHR11668:SF489">
    <property type="entry name" value="SERINE_THREONINE-PROTEIN PHOSPHATASE"/>
    <property type="match status" value="1"/>
</dbReference>
<comment type="caution">
    <text evidence="4">The sequence shown here is derived from an EMBL/GenBank/DDBJ whole genome shotgun (WGS) entry which is preliminary data.</text>
</comment>
<dbReference type="GO" id="GO:0005737">
    <property type="term" value="C:cytoplasm"/>
    <property type="evidence" value="ECO:0007669"/>
    <property type="project" value="TreeGrafter"/>
</dbReference>
<dbReference type="PRINTS" id="PR00114">
    <property type="entry name" value="STPHPHTASE"/>
</dbReference>
<feature type="region of interest" description="Disordered" evidence="2">
    <location>
        <begin position="35"/>
        <end position="66"/>
    </location>
</feature>
<feature type="compositionally biased region" description="Polar residues" evidence="2">
    <location>
        <begin position="42"/>
        <end position="55"/>
    </location>
</feature>
<dbReference type="VEuPathDB" id="TriTrypDB:LDHU3_09.0650"/>
<proteinExistence type="inferred from homology"/>
<comment type="catalytic activity">
    <reaction evidence="1">
        <text>O-phospho-L-threonyl-[protein] + H2O = L-threonyl-[protein] + phosphate</text>
        <dbReference type="Rhea" id="RHEA:47004"/>
        <dbReference type="Rhea" id="RHEA-COMP:11060"/>
        <dbReference type="Rhea" id="RHEA-COMP:11605"/>
        <dbReference type="ChEBI" id="CHEBI:15377"/>
        <dbReference type="ChEBI" id="CHEBI:30013"/>
        <dbReference type="ChEBI" id="CHEBI:43474"/>
        <dbReference type="ChEBI" id="CHEBI:61977"/>
        <dbReference type="EC" id="3.1.3.16"/>
    </reaction>
</comment>
<keyword evidence="1" id="KW-0378">Hydrolase</keyword>
<dbReference type="EC" id="3.1.3.16" evidence="1"/>
<dbReference type="VEuPathDB" id="TriTrypDB:LdCL_090010300"/>
<dbReference type="PANTHER" id="PTHR11668">
    <property type="entry name" value="SERINE/THREONINE PROTEIN PHOSPHATASE"/>
    <property type="match status" value="1"/>
</dbReference>
<evidence type="ECO:0000259" key="3">
    <source>
        <dbReference type="PROSITE" id="PS00125"/>
    </source>
</evidence>
<dbReference type="SUPFAM" id="SSF56300">
    <property type="entry name" value="Metallo-dependent phosphatases"/>
    <property type="match status" value="1"/>
</dbReference>
<dbReference type="InterPro" id="IPR029052">
    <property type="entry name" value="Metallo-depent_PP-like"/>
</dbReference>
<dbReference type="GO" id="GO:0005634">
    <property type="term" value="C:nucleus"/>
    <property type="evidence" value="ECO:0007669"/>
    <property type="project" value="TreeGrafter"/>
</dbReference>